<evidence type="ECO:0000256" key="1">
    <source>
        <dbReference type="SAM" id="MobiDB-lite"/>
    </source>
</evidence>
<proteinExistence type="predicted"/>
<dbReference type="Proteomes" id="UP000886520">
    <property type="component" value="Chromosome 4"/>
</dbReference>
<sequence length="605" mass="66505">MGDVVIEAPNSPGKASSIKINKHMKAETEELPACRSENGSTLASNHGDQEEKHEKILSRFPSWSVESTYSALGGEKSERKELPTCRSENGSTLAGSHGAQEEKHEKIVNRLPSRPVESTHGALGGEMMPPLWKDVEELKVAENHSNTCQDLADWEHAEAATTCELFDPGDSVQFMDTETAATLRDTTAGTVGENSELLLFTKAPNGFECEDRLKILSEGNFNRTLKTIPEDLNKPFDGSHGLTEINYTGHSLCNSETVVSPRANERFPRENLSDLATEPLGSHTSMRARDALNFLDVSEHQRLVQEISTAVVVSTDLNGWQRFDAEESENKGILGFEKTIAGASQNQPELWEQLLEDGLEGSAQCTPMATAAVKAEVCIKSSVHDGNESWLASPGNPFIEDFARPSSVSETDGFVTNVNFVSSQSLHDYGVEAPFERPIQTGGIVKYAVEQNMGSNFNDMHSDGSKRIARQRFDSFSDIRRSSSRPRDTFYPNCKEQGLTDNAHVDEAGGDKWEANFDLGTPAIHDGLRSLSLPREAGQVQRQGRLSSFLSPKLSPLAKKVACKVRTSMDQEMNVSHQGKGPKAVGKQKSRKWTWRCCMCCAHES</sequence>
<gene>
    <name evidence="2" type="ORF">GOP47_0004290</name>
</gene>
<dbReference type="EMBL" id="JABFUD020000004">
    <property type="protein sequence ID" value="KAI5081107.1"/>
    <property type="molecule type" value="Genomic_DNA"/>
</dbReference>
<accession>A0A9D4V7U7</accession>
<protein>
    <submittedName>
        <fullName evidence="2">Uncharacterized protein</fullName>
    </submittedName>
</protein>
<reference evidence="2" key="1">
    <citation type="submission" date="2021-01" db="EMBL/GenBank/DDBJ databases">
        <title>Adiantum capillus-veneris genome.</title>
        <authorList>
            <person name="Fang Y."/>
            <person name="Liao Q."/>
        </authorList>
    </citation>
    <scope>NUCLEOTIDE SEQUENCE</scope>
    <source>
        <strain evidence="2">H3</strain>
        <tissue evidence="2">Leaf</tissue>
    </source>
</reference>
<name>A0A9D4V7U7_ADICA</name>
<feature type="compositionally biased region" description="Basic and acidic residues" evidence="1">
    <location>
        <begin position="47"/>
        <end position="57"/>
    </location>
</feature>
<dbReference type="OrthoDB" id="10435049at2759"/>
<feature type="region of interest" description="Disordered" evidence="1">
    <location>
        <begin position="1"/>
        <end position="59"/>
    </location>
</feature>
<evidence type="ECO:0000313" key="3">
    <source>
        <dbReference type="Proteomes" id="UP000886520"/>
    </source>
</evidence>
<organism evidence="2 3">
    <name type="scientific">Adiantum capillus-veneris</name>
    <name type="common">Maidenhair fern</name>
    <dbReference type="NCBI Taxonomy" id="13818"/>
    <lineage>
        <taxon>Eukaryota</taxon>
        <taxon>Viridiplantae</taxon>
        <taxon>Streptophyta</taxon>
        <taxon>Embryophyta</taxon>
        <taxon>Tracheophyta</taxon>
        <taxon>Polypodiopsida</taxon>
        <taxon>Polypodiidae</taxon>
        <taxon>Polypodiales</taxon>
        <taxon>Pteridineae</taxon>
        <taxon>Pteridaceae</taxon>
        <taxon>Vittarioideae</taxon>
        <taxon>Adiantum</taxon>
    </lineage>
</organism>
<keyword evidence="3" id="KW-1185">Reference proteome</keyword>
<comment type="caution">
    <text evidence="2">The sequence shown here is derived from an EMBL/GenBank/DDBJ whole genome shotgun (WGS) entry which is preliminary data.</text>
</comment>
<dbReference type="AlphaFoldDB" id="A0A9D4V7U7"/>
<feature type="region of interest" description="Disordered" evidence="1">
    <location>
        <begin position="71"/>
        <end position="107"/>
    </location>
</feature>
<feature type="compositionally biased region" description="Polar residues" evidence="1">
    <location>
        <begin position="37"/>
        <end position="46"/>
    </location>
</feature>
<evidence type="ECO:0000313" key="2">
    <source>
        <dbReference type="EMBL" id="KAI5081107.1"/>
    </source>
</evidence>